<reference evidence="1" key="1">
    <citation type="submission" date="2019-11" db="EMBL/GenBank/DDBJ databases">
        <title>Nori genome reveals adaptations in red seaweeds to the harsh intertidal environment.</title>
        <authorList>
            <person name="Wang D."/>
            <person name="Mao Y."/>
        </authorList>
    </citation>
    <scope>NUCLEOTIDE SEQUENCE</scope>
    <source>
        <tissue evidence="1">Gametophyte</tissue>
    </source>
</reference>
<dbReference type="EMBL" id="CM020619">
    <property type="protein sequence ID" value="KAK1862812.1"/>
    <property type="molecule type" value="Genomic_DNA"/>
</dbReference>
<gene>
    <name evidence="1" type="ORF">I4F81_005379</name>
</gene>
<accession>A0ACC3BZ50</accession>
<comment type="caution">
    <text evidence="1">The sequence shown here is derived from an EMBL/GenBank/DDBJ whole genome shotgun (WGS) entry which is preliminary data.</text>
</comment>
<keyword evidence="2" id="KW-1185">Reference proteome</keyword>
<organism evidence="1 2">
    <name type="scientific">Pyropia yezoensis</name>
    <name type="common">Susabi-nori</name>
    <name type="synonym">Porphyra yezoensis</name>
    <dbReference type="NCBI Taxonomy" id="2788"/>
    <lineage>
        <taxon>Eukaryota</taxon>
        <taxon>Rhodophyta</taxon>
        <taxon>Bangiophyceae</taxon>
        <taxon>Bangiales</taxon>
        <taxon>Bangiaceae</taxon>
        <taxon>Pyropia</taxon>
    </lineage>
</organism>
<evidence type="ECO:0000313" key="2">
    <source>
        <dbReference type="Proteomes" id="UP000798662"/>
    </source>
</evidence>
<dbReference type="Proteomes" id="UP000798662">
    <property type="component" value="Chromosome 2"/>
</dbReference>
<name>A0ACC3BZ50_PYRYE</name>
<proteinExistence type="predicted"/>
<protein>
    <submittedName>
        <fullName evidence="1">Uncharacterized protein</fullName>
    </submittedName>
</protein>
<sequence length="316" mass="30132">MPSGSPLQWAEFEFERYKLDTEQMRWLFLKEMAIYHPTQAHVILRSLPHTVDEEEAAPAAPSAAGGGAANAAAAAAPPAEPSLEYAVPSEAARFRATMLAVQSGAEPPPGWTSLPTQTMHGMVGGAVDPLLDNHNLAARARGQAAAAKAVTEAAAAGAGAPTATASPAATAAAANAIAAAAAAATAAAAAASATSATASRAPVPSAGVLAHGTVNGVGGGAPEIGGPGGTPVDSLSPMASYMDDEDGGGGGGGGVGGVGGSGGGGLDGGSCGGGAEDMALTSPLVVVPPLVWPAPGLSSELADGGGGGGCDDMTRG</sequence>
<evidence type="ECO:0000313" key="1">
    <source>
        <dbReference type="EMBL" id="KAK1862812.1"/>
    </source>
</evidence>